<proteinExistence type="predicted"/>
<dbReference type="Proteomes" id="UP001139369">
    <property type="component" value="Unassembled WGS sequence"/>
</dbReference>
<comment type="caution">
    <text evidence="1">The sequence shown here is derived from an EMBL/GenBank/DDBJ whole genome shotgun (WGS) entry which is preliminary data.</text>
</comment>
<evidence type="ECO:0000313" key="2">
    <source>
        <dbReference type="Proteomes" id="UP001139369"/>
    </source>
</evidence>
<dbReference type="EMBL" id="JAKQYM010000005">
    <property type="protein sequence ID" value="MCI2229222.1"/>
    <property type="molecule type" value="Genomic_DNA"/>
</dbReference>
<dbReference type="AlphaFoldDB" id="A0A9X1VQP3"/>
<gene>
    <name evidence="1" type="ORF">MC378_08590</name>
</gene>
<reference evidence="1" key="1">
    <citation type="submission" date="2022-02" db="EMBL/GenBank/DDBJ databases">
        <title>Polaribacter sp. MSW13, isolated from seawater.</title>
        <authorList>
            <person name="Kristyanto S."/>
            <person name="Jung J."/>
            <person name="Jeon C.O."/>
        </authorList>
    </citation>
    <scope>NUCLEOTIDE SEQUENCE</scope>
    <source>
        <strain evidence="1">MSW13</strain>
    </source>
</reference>
<keyword evidence="2" id="KW-1185">Reference proteome</keyword>
<organism evidence="1 2">
    <name type="scientific">Polaribacter marinus</name>
    <dbReference type="NCBI Taxonomy" id="2916838"/>
    <lineage>
        <taxon>Bacteria</taxon>
        <taxon>Pseudomonadati</taxon>
        <taxon>Bacteroidota</taxon>
        <taxon>Flavobacteriia</taxon>
        <taxon>Flavobacteriales</taxon>
        <taxon>Flavobacteriaceae</taxon>
    </lineage>
</organism>
<sequence>MSINLYSIKHLNNTLDLFDSEKKLYSSKWFMEFGKLGSEIFNFENKTIYYITKKFKFWKWKMIFTIKDQKSQLTELISQNNKKTIYSIDINEITYEIKIHYKKKKSIYKNNYKIAEIDESFMYKGFNDHIKLQLLEEKDLEISFLLFSCLKIGEIEQRSKAILTSQKQLEPNEEPWD</sequence>
<protein>
    <submittedName>
        <fullName evidence="1">Uncharacterized protein</fullName>
    </submittedName>
</protein>
<evidence type="ECO:0000313" key="1">
    <source>
        <dbReference type="EMBL" id="MCI2229222.1"/>
    </source>
</evidence>
<name>A0A9X1VQP3_9FLAO</name>
<dbReference type="RefSeq" id="WP_242178353.1">
    <property type="nucleotide sequence ID" value="NZ_JAKQYM010000005.1"/>
</dbReference>
<accession>A0A9X1VQP3</accession>